<name>A0A8X6XVH5_9ARAC</name>
<keyword evidence="2" id="KW-1185">Reference proteome</keyword>
<accession>A0A8X6XVH5</accession>
<evidence type="ECO:0000313" key="1">
    <source>
        <dbReference type="EMBL" id="GFY60740.1"/>
    </source>
</evidence>
<gene>
    <name evidence="1" type="ORF">TNIN_271231</name>
</gene>
<dbReference type="Proteomes" id="UP000886998">
    <property type="component" value="Unassembled WGS sequence"/>
</dbReference>
<evidence type="ECO:0000313" key="2">
    <source>
        <dbReference type="Proteomes" id="UP000886998"/>
    </source>
</evidence>
<comment type="caution">
    <text evidence="1">The sequence shown here is derived from an EMBL/GenBank/DDBJ whole genome shotgun (WGS) entry which is preliminary data.</text>
</comment>
<organism evidence="1 2">
    <name type="scientific">Trichonephila inaurata madagascariensis</name>
    <dbReference type="NCBI Taxonomy" id="2747483"/>
    <lineage>
        <taxon>Eukaryota</taxon>
        <taxon>Metazoa</taxon>
        <taxon>Ecdysozoa</taxon>
        <taxon>Arthropoda</taxon>
        <taxon>Chelicerata</taxon>
        <taxon>Arachnida</taxon>
        <taxon>Araneae</taxon>
        <taxon>Araneomorphae</taxon>
        <taxon>Entelegynae</taxon>
        <taxon>Araneoidea</taxon>
        <taxon>Nephilidae</taxon>
        <taxon>Trichonephila</taxon>
        <taxon>Trichonephila inaurata</taxon>
    </lineage>
</organism>
<sequence>MDPLLFPHELKFDVGLKRFRLRTLSSFSHSLTYVKSKVSFLHNLCDMSSGHFHMRQQVDSLQEVHSEVGSTTVALLPLKPIMSLIYNSDSPHKK</sequence>
<reference evidence="1" key="1">
    <citation type="submission" date="2020-08" db="EMBL/GenBank/DDBJ databases">
        <title>Multicomponent nature underlies the extraordinary mechanical properties of spider dragline silk.</title>
        <authorList>
            <person name="Kono N."/>
            <person name="Nakamura H."/>
            <person name="Mori M."/>
            <person name="Yoshida Y."/>
            <person name="Ohtoshi R."/>
            <person name="Malay A.D."/>
            <person name="Moran D.A.P."/>
            <person name="Tomita M."/>
            <person name="Numata K."/>
            <person name="Arakawa K."/>
        </authorList>
    </citation>
    <scope>NUCLEOTIDE SEQUENCE</scope>
</reference>
<proteinExistence type="predicted"/>
<dbReference type="AlphaFoldDB" id="A0A8X6XVH5"/>
<protein>
    <submittedName>
        <fullName evidence="1">Uncharacterized protein</fullName>
    </submittedName>
</protein>
<dbReference type="EMBL" id="BMAV01013273">
    <property type="protein sequence ID" value="GFY60740.1"/>
    <property type="molecule type" value="Genomic_DNA"/>
</dbReference>